<sequence>MSTSTTARVLRGLGALLAVLVLLVGIPVALWLVAGSPIPTSLPTWDEVTGTLSRPDVTGTLTLGVIKTIAWIGWATFAIAVLLEIPAQLRGLRAPRLRGLGVQQRAASALIATVIAMFTAGPVIATSATAQALPATTVAVATYDTATPDTATDIEAPAEAALAAMETAPAVQYTVQRGDSLWSIAETQLGDGMRFQEIADLNYGRDQPGGYALDTSHWIDPGWVLQLPSDAAVPAPEAASATSARTHIVAPGESLWDIAQAELGDGDRYPEIVEASRDIDQGGGARLTDPDLIRPGWTLALPSTSAPAEAEAPATPDPTTTPAPAPVAEVEASTPAAPTTPEAPAASETVDAPVEAVEEPAGADLDEPAPAELDDLVDAPVADDDVDDNAVVDVRTAAGVGGILAAGVLALLGGKRAAARRRRRTGQRIALPEPASAESVLEQELRAVTDPLSVQTVDVALRSMAAWHREQQLALPDVRAARLTPDSFEVYLYAPAELPTPWVPVHERTVWQISAHDAQTATLSEAAAHGAAPYPSLVTIGHDQDDAHLLLDLERLECLDVRGDADASHATLAALALELATSTWADDLQVTLVGIMPGLEGVVDTGRIRHVSGLSNIVRELEARAADVTATLDAVEATSIPDARGRGLRGDAWTPEVLLVGERLDPEVRDMLENLVSRVPRVGVAAVTTDAQIGEWVLDIDADDTQSARLSPVGITVRPQQVDASTYAHLLGLLRQADADPVDGPTWTTTLTAIEDEPTLTDLAVTVPDEPALTVVEEQPAEVSSNLTAPAGPSAGELLQLHHPIVKLLGPVEVDGTAGVTPESRYRRQTTELITLLALHPEGMSTDELTRALWPTSTPEKALGTRRSAVSRARRWLGADADGELYLPRFWSKDADADGEVVSEYRLRGVPTDWHVVLELIGDDIAAAPTENLLAALDMVRGRPFEDAKATRYVWAENLAQEIMATIVDVAHEVAARALANGDAATARRAAEAGRRVDPADERVWRDSIRAEVAAGRRHDANRLVQQLRTQLDGLDPDPETEDLLDELADLDHTARQGA</sequence>
<proteinExistence type="predicted"/>
<keyword evidence="2" id="KW-0472">Membrane</keyword>
<dbReference type="CDD" id="cd00118">
    <property type="entry name" value="LysM"/>
    <property type="match status" value="2"/>
</dbReference>
<feature type="transmembrane region" description="Helical" evidence="2">
    <location>
        <begin position="106"/>
        <end position="125"/>
    </location>
</feature>
<evidence type="ECO:0000259" key="3">
    <source>
        <dbReference type="PROSITE" id="PS51782"/>
    </source>
</evidence>
<protein>
    <submittedName>
        <fullName evidence="4">LysM peptidoglycan-binding domain-containing protein</fullName>
    </submittedName>
</protein>
<keyword evidence="2" id="KW-1133">Transmembrane helix</keyword>
<gene>
    <name evidence="4" type="ORF">E1O70_18145</name>
</gene>
<dbReference type="SUPFAM" id="SSF48452">
    <property type="entry name" value="TPR-like"/>
    <property type="match status" value="1"/>
</dbReference>
<dbReference type="PROSITE" id="PS51782">
    <property type="entry name" value="LYSM"/>
    <property type="match status" value="1"/>
</dbReference>
<dbReference type="RefSeq" id="WP_061268902.1">
    <property type="nucleotide sequence ID" value="NZ_SOZH01000012.1"/>
</dbReference>
<dbReference type="SMART" id="SM01043">
    <property type="entry name" value="BTAD"/>
    <property type="match status" value="1"/>
</dbReference>
<feature type="compositionally biased region" description="Pro residues" evidence="1">
    <location>
        <begin position="315"/>
        <end position="325"/>
    </location>
</feature>
<evidence type="ECO:0000256" key="1">
    <source>
        <dbReference type="SAM" id="MobiDB-lite"/>
    </source>
</evidence>
<dbReference type="InterPro" id="IPR011990">
    <property type="entry name" value="TPR-like_helical_dom_sf"/>
</dbReference>
<evidence type="ECO:0000313" key="4">
    <source>
        <dbReference type="EMBL" id="TFF04367.1"/>
    </source>
</evidence>
<evidence type="ECO:0000256" key="2">
    <source>
        <dbReference type="SAM" id="Phobius"/>
    </source>
</evidence>
<name>A0A4Y8QXI3_9MICO</name>
<dbReference type="InterPro" id="IPR036388">
    <property type="entry name" value="WH-like_DNA-bd_sf"/>
</dbReference>
<dbReference type="InterPro" id="IPR005158">
    <property type="entry name" value="BTAD"/>
</dbReference>
<dbReference type="InterPro" id="IPR018392">
    <property type="entry name" value="LysM"/>
</dbReference>
<comment type="caution">
    <text evidence="4">The sequence shown here is derived from an EMBL/GenBank/DDBJ whole genome shotgun (WGS) entry which is preliminary data.</text>
</comment>
<dbReference type="Pfam" id="PF03704">
    <property type="entry name" value="BTAD"/>
    <property type="match status" value="1"/>
</dbReference>
<dbReference type="GeneID" id="95686407"/>
<feature type="domain" description="LysM" evidence="3">
    <location>
        <begin position="171"/>
        <end position="227"/>
    </location>
</feature>
<dbReference type="AlphaFoldDB" id="A0A4Y8QXI3"/>
<feature type="region of interest" description="Disordered" evidence="1">
    <location>
        <begin position="280"/>
        <end position="351"/>
    </location>
</feature>
<organism evidence="4 5">
    <name type="scientific">Cellulosimicrobium funkei</name>
    <dbReference type="NCBI Taxonomy" id="264251"/>
    <lineage>
        <taxon>Bacteria</taxon>
        <taxon>Bacillati</taxon>
        <taxon>Actinomycetota</taxon>
        <taxon>Actinomycetes</taxon>
        <taxon>Micrococcales</taxon>
        <taxon>Promicromonosporaceae</taxon>
        <taxon>Cellulosimicrobium</taxon>
    </lineage>
</organism>
<dbReference type="PANTHER" id="PTHR34700">
    <property type="entry name" value="POTASSIUM BINDING PROTEIN KBP"/>
    <property type="match status" value="1"/>
</dbReference>
<evidence type="ECO:0000313" key="5">
    <source>
        <dbReference type="Proteomes" id="UP000298003"/>
    </source>
</evidence>
<keyword evidence="2" id="KW-0812">Transmembrane</keyword>
<dbReference type="PANTHER" id="PTHR34700:SF4">
    <property type="entry name" value="PHAGE-LIKE ELEMENT PBSX PROTEIN XKDP"/>
    <property type="match status" value="1"/>
</dbReference>
<feature type="compositionally biased region" description="Low complexity" evidence="1">
    <location>
        <begin position="302"/>
        <end position="314"/>
    </location>
</feature>
<accession>A0A4Y8QXI3</accession>
<dbReference type="Gene3D" id="1.25.40.10">
    <property type="entry name" value="Tetratricopeptide repeat domain"/>
    <property type="match status" value="1"/>
</dbReference>
<feature type="compositionally biased region" description="Low complexity" evidence="1">
    <location>
        <begin position="326"/>
        <end position="351"/>
    </location>
</feature>
<feature type="transmembrane region" description="Helical" evidence="2">
    <location>
        <begin position="12"/>
        <end position="34"/>
    </location>
</feature>
<dbReference type="InterPro" id="IPR036779">
    <property type="entry name" value="LysM_dom_sf"/>
</dbReference>
<dbReference type="SMART" id="SM00257">
    <property type="entry name" value="LysM"/>
    <property type="match status" value="2"/>
</dbReference>
<dbReference type="InterPro" id="IPR052196">
    <property type="entry name" value="Bact_Kbp"/>
</dbReference>
<dbReference type="Gene3D" id="1.10.10.10">
    <property type="entry name" value="Winged helix-like DNA-binding domain superfamily/Winged helix DNA-binding domain"/>
    <property type="match status" value="1"/>
</dbReference>
<keyword evidence="5" id="KW-1185">Reference proteome</keyword>
<dbReference type="Pfam" id="PF01476">
    <property type="entry name" value="LysM"/>
    <property type="match status" value="1"/>
</dbReference>
<feature type="transmembrane region" description="Helical" evidence="2">
    <location>
        <begin position="61"/>
        <end position="85"/>
    </location>
</feature>
<reference evidence="4 5" key="1">
    <citation type="submission" date="2019-03" db="EMBL/GenBank/DDBJ databases">
        <title>Cellulosimicrobium funkei JCM14302 Assembly.</title>
        <authorList>
            <person name="Dou T."/>
        </authorList>
    </citation>
    <scope>NUCLEOTIDE SEQUENCE [LARGE SCALE GENOMIC DNA]</scope>
    <source>
        <strain evidence="4 5">JCM 14302</strain>
    </source>
</reference>
<dbReference type="Proteomes" id="UP000298003">
    <property type="component" value="Unassembled WGS sequence"/>
</dbReference>
<dbReference type="Gene3D" id="3.10.350.10">
    <property type="entry name" value="LysM domain"/>
    <property type="match status" value="2"/>
</dbReference>
<dbReference type="EMBL" id="SOZH01000012">
    <property type="protein sequence ID" value="TFF04367.1"/>
    <property type="molecule type" value="Genomic_DNA"/>
</dbReference>